<dbReference type="AlphaFoldDB" id="A0A3B1BNU5"/>
<protein>
    <submittedName>
        <fullName evidence="2">Uncharacterized protein</fullName>
    </submittedName>
</protein>
<dbReference type="Gene3D" id="2.60.40.4070">
    <property type="match status" value="1"/>
</dbReference>
<feature type="region of interest" description="Disordered" evidence="1">
    <location>
        <begin position="349"/>
        <end position="373"/>
    </location>
</feature>
<gene>
    <name evidence="2" type="ORF">MNBD_IGNAVI01-2766</name>
</gene>
<name>A0A3B1BNU5_9ZZZZ</name>
<dbReference type="InterPro" id="IPR013783">
    <property type="entry name" value="Ig-like_fold"/>
</dbReference>
<evidence type="ECO:0000313" key="2">
    <source>
        <dbReference type="EMBL" id="VAX20016.1"/>
    </source>
</evidence>
<feature type="region of interest" description="Disordered" evidence="1">
    <location>
        <begin position="393"/>
        <end position="438"/>
    </location>
</feature>
<organism evidence="2">
    <name type="scientific">hydrothermal vent metagenome</name>
    <dbReference type="NCBI Taxonomy" id="652676"/>
    <lineage>
        <taxon>unclassified sequences</taxon>
        <taxon>metagenomes</taxon>
        <taxon>ecological metagenomes</taxon>
    </lineage>
</organism>
<evidence type="ECO:0000256" key="1">
    <source>
        <dbReference type="SAM" id="MobiDB-lite"/>
    </source>
</evidence>
<reference evidence="2" key="1">
    <citation type="submission" date="2018-06" db="EMBL/GenBank/DDBJ databases">
        <authorList>
            <person name="Zhirakovskaya E."/>
        </authorList>
    </citation>
    <scope>NUCLEOTIDE SEQUENCE</scope>
</reference>
<accession>A0A3B1BNU5</accession>
<dbReference type="Gene3D" id="2.60.40.10">
    <property type="entry name" value="Immunoglobulins"/>
    <property type="match status" value="1"/>
</dbReference>
<dbReference type="EMBL" id="UOGD01000157">
    <property type="protein sequence ID" value="VAX20016.1"/>
    <property type="molecule type" value="Genomic_DNA"/>
</dbReference>
<feature type="compositionally biased region" description="Acidic residues" evidence="1">
    <location>
        <begin position="351"/>
        <end position="362"/>
    </location>
</feature>
<sequence>MKRLTILLMFLIILPTFLTNLFAQERDKYGNINIKGLSEEDMVRIFGDQFDRKFFKVNGDKKVIKESIINGNNITTILYNYGSICKPNTLSNIADLVWDGLGYGFEFGPLAAAEVIGDSNQVLHITSDSFVLPSQGDYNTDGTLKWGWLPKDGYVDTTQNEIARLAIGDKNGDGKPDSWPERWYNPDVGKYLWPAFLGDQATAPDEEVYYVVDDFTNAEFPYTPSFSDPDMKGLGLDMEVRVIQFSNPLADDIMFLVYQITNASEKKIGRGYFGMHGDPHVGGSSDYGDDRADFIDPFGRSVQLNLQEVPQRARNMVYSWDDDGVGMGGRPTGYFGWKFLESPSNAHDGIDNDDDGITDETPENSKGEFIDGTTIPLETGISDVEKYTKVFGPPKPRFAGDEDGDWNVDKDDIGIDGIGPNSPNYPGPDYGEGDGEPSQAWYQDLDGDGDYTPGEPINDERIEGYRWAGSEPNFGLRDISESDQIGLSSFQAAQYTNSDPNVPRNDPLMWQWLSSDTINTAQELLSEPGDNVFNFGTGPLRLEAGETQRFSMAILFGHDIDDLILNAETSTKILEADYRFAQPPIKPTVTAVSGEGRVTLYWDTKAEESVDPLTGLKDFEGYKVYRSRDYTFSDVYTITDANGNPFLGKALAQWDLDDSLSGFHPVDYPGRAVKFYLGNNSGLAHQFIDSTITDGITYYYAVVAYDFGTNEIPPTENKAIIRKDPITSELTFETNTAMVTPGGVSAGMDNPEAGIGGKPLQVNGNSTGDLNIVILDDLGVKDKFYKIEFIGDSTYTVFDSTGVIDQFVSKDTVFTDLNKTWVKASTVIVKDAAGNVVDPSRYIVNEKFGKIRGTLSGDLPAGELFDVTYNYYPIPASNEIDSSDANPVFDGQRLFVKNDPLDLDVENCVWDEEAVTNIRDSVLWSLSNADYIGNPHVQYRADWEVRWLNLDTLDDGTWANIGDTSHVAAGGFPEILMPFYVVNVSEVDDQGNQIKGNYLVDESKSDKAGNGQWDWGEPLLLRPTDAPGATVSYFVQFSLRPDTLIIDSTVVDDSTTIVDTTIKKFEPIYPKEGDIYYVRTSKPFMKGDLYTYESKKAELNKANAEVSLDNIYVVPNPYVAFSMAEEPGRLPDKRGDKQLQFRNLPPECTIRIYTVTGELVSVIYKNDFTNMATWDLLSDEGQRIAYGVYIYHIEVPNVGEKIGRFAVIK</sequence>
<proteinExistence type="predicted"/>